<dbReference type="AlphaFoldDB" id="A0A1Y0V720"/>
<proteinExistence type="predicted"/>
<protein>
    <submittedName>
        <fullName evidence="2">Uncharacterized protein</fullName>
    </submittedName>
</protein>
<name>A0A1Y0V720_9PROT</name>
<evidence type="ECO:0000256" key="1">
    <source>
        <dbReference type="SAM" id="MobiDB-lite"/>
    </source>
</evidence>
<sequence>MQQNDIRAEEKAIPDQRVTPMLTQTTPNRPVKFAPQGAERLPWEAQRPSHVVE</sequence>
<gene>
    <name evidence="2" type="ORF">S101447_02440</name>
</gene>
<accession>A0A1Y0V720</accession>
<feature type="compositionally biased region" description="Basic and acidic residues" evidence="1">
    <location>
        <begin position="1"/>
        <end position="14"/>
    </location>
</feature>
<feature type="region of interest" description="Disordered" evidence="1">
    <location>
        <begin position="1"/>
        <end position="53"/>
    </location>
</feature>
<evidence type="ECO:0000313" key="3">
    <source>
        <dbReference type="Proteomes" id="UP000195633"/>
    </source>
</evidence>
<dbReference type="EMBL" id="CP021524">
    <property type="protein sequence ID" value="ARW11478.1"/>
    <property type="molecule type" value="Genomic_DNA"/>
</dbReference>
<organism evidence="2 3">
    <name type="scientific">Acetobacter ascendens</name>
    <dbReference type="NCBI Taxonomy" id="481146"/>
    <lineage>
        <taxon>Bacteria</taxon>
        <taxon>Pseudomonadati</taxon>
        <taxon>Pseudomonadota</taxon>
        <taxon>Alphaproteobacteria</taxon>
        <taxon>Acetobacterales</taxon>
        <taxon>Acetobacteraceae</taxon>
        <taxon>Acetobacter</taxon>
    </lineage>
</organism>
<evidence type="ECO:0000313" key="2">
    <source>
        <dbReference type="EMBL" id="ARW11478.1"/>
    </source>
</evidence>
<reference evidence="2 3" key="1">
    <citation type="submission" date="2017-05" db="EMBL/GenBank/DDBJ databases">
        <title>Genome sequence of Acetobacter pasteurianus subsp. ascendens strain SRCM101447.</title>
        <authorList>
            <person name="Cho S.H."/>
        </authorList>
    </citation>
    <scope>NUCLEOTIDE SEQUENCE [LARGE SCALE GENOMIC DNA]</scope>
    <source>
        <strain evidence="2 3">SRCM101447</strain>
    </source>
</reference>
<dbReference type="Proteomes" id="UP000195633">
    <property type="component" value="Chromosome"/>
</dbReference>